<dbReference type="EMBL" id="QRJE01000008">
    <property type="protein sequence ID" value="RHH14447.1"/>
    <property type="molecule type" value="Genomic_DNA"/>
</dbReference>
<evidence type="ECO:0000313" key="1">
    <source>
        <dbReference type="EMBL" id="RHH14447.1"/>
    </source>
</evidence>
<dbReference type="AlphaFoldDB" id="A0A396C4S2"/>
<proteinExistence type="predicted"/>
<organism evidence="1 2">
    <name type="scientific">Bacteroides fragilis</name>
    <dbReference type="NCBI Taxonomy" id="817"/>
    <lineage>
        <taxon>Bacteria</taxon>
        <taxon>Pseudomonadati</taxon>
        <taxon>Bacteroidota</taxon>
        <taxon>Bacteroidia</taxon>
        <taxon>Bacteroidales</taxon>
        <taxon>Bacteroidaceae</taxon>
        <taxon>Bacteroides</taxon>
    </lineage>
</organism>
<accession>A0A396C4S2</accession>
<evidence type="ECO:0000313" key="2">
    <source>
        <dbReference type="Proteomes" id="UP000266644"/>
    </source>
</evidence>
<protein>
    <submittedName>
        <fullName evidence="1">Uncharacterized protein</fullName>
    </submittedName>
</protein>
<dbReference type="Proteomes" id="UP000266644">
    <property type="component" value="Unassembled WGS sequence"/>
</dbReference>
<comment type="caution">
    <text evidence="1">The sequence shown here is derived from an EMBL/GenBank/DDBJ whole genome shotgun (WGS) entry which is preliminary data.</text>
</comment>
<reference evidence="1 2" key="1">
    <citation type="submission" date="2018-08" db="EMBL/GenBank/DDBJ databases">
        <title>A genome reference for cultivated species of the human gut microbiota.</title>
        <authorList>
            <person name="Zou Y."/>
            <person name="Xue W."/>
            <person name="Luo G."/>
        </authorList>
    </citation>
    <scope>NUCLEOTIDE SEQUENCE [LARGE SCALE GENOMIC DNA]</scope>
    <source>
        <strain evidence="1 2">AM18-6</strain>
    </source>
</reference>
<dbReference type="RefSeq" id="WP_122330095.1">
    <property type="nucleotide sequence ID" value="NZ_JAQDYY010000001.1"/>
</dbReference>
<name>A0A396C4S2_BACFG</name>
<sequence length="104" mass="11568">MNKETKMQSLTVFAEDGNGETYMTSIEDANQATVIAAMLSSLKEPVPVGSVSAIYIKKRIVGTCKGCRFLDKKNRICQVPTMNGNYALCSESNLRCYQYRSEKV</sequence>
<gene>
    <name evidence="1" type="ORF">DW228_06500</name>
</gene>